<keyword evidence="1" id="KW-1133">Transmembrane helix</keyword>
<feature type="transmembrane region" description="Helical" evidence="1">
    <location>
        <begin position="6"/>
        <end position="28"/>
    </location>
</feature>
<organism evidence="2">
    <name type="scientific">hydrothermal vent metagenome</name>
    <dbReference type="NCBI Taxonomy" id="652676"/>
    <lineage>
        <taxon>unclassified sequences</taxon>
        <taxon>metagenomes</taxon>
        <taxon>ecological metagenomes</taxon>
    </lineage>
</organism>
<evidence type="ECO:0000256" key="1">
    <source>
        <dbReference type="SAM" id="Phobius"/>
    </source>
</evidence>
<reference evidence="2" key="1">
    <citation type="submission" date="2018-06" db="EMBL/GenBank/DDBJ databases">
        <authorList>
            <person name="Zhirakovskaya E."/>
        </authorList>
    </citation>
    <scope>NUCLEOTIDE SEQUENCE</scope>
</reference>
<keyword evidence="1" id="KW-0472">Membrane</keyword>
<name>A0A3B1BHL4_9ZZZZ</name>
<protein>
    <submittedName>
        <fullName evidence="2">Uncharacterized protein</fullName>
    </submittedName>
</protein>
<dbReference type="EMBL" id="UOGC01000060">
    <property type="protein sequence ID" value="VAX17816.1"/>
    <property type="molecule type" value="Genomic_DNA"/>
</dbReference>
<evidence type="ECO:0000313" key="2">
    <source>
        <dbReference type="EMBL" id="VAX17816.1"/>
    </source>
</evidence>
<feature type="transmembrane region" description="Helical" evidence="1">
    <location>
        <begin position="40"/>
        <end position="56"/>
    </location>
</feature>
<feature type="non-terminal residue" evidence="2">
    <location>
        <position position="1"/>
    </location>
</feature>
<gene>
    <name evidence="2" type="ORF">MNBD_NITROSPINAE01-1413</name>
</gene>
<proteinExistence type="predicted"/>
<dbReference type="AlphaFoldDB" id="A0A3B1BHL4"/>
<accession>A0A3B1BHL4</accession>
<keyword evidence="1" id="KW-0812">Transmembrane</keyword>
<sequence>GEFFGFYYLAGKASSIVGPMVWGIIVALFAPLGGTIQHRLAVLSLALFIGAGWWLLGKMQTKS</sequence>